<reference evidence="1" key="1">
    <citation type="submission" date="2016-12" db="EMBL/GenBank/DDBJ databases">
        <title>The genomes of Aspergillus section Nigri reveals drivers in fungal speciation.</title>
        <authorList>
            <consortium name="DOE Joint Genome Institute"/>
            <person name="Vesth T.C."/>
            <person name="Nybo J."/>
            <person name="Theobald S."/>
            <person name="Brandl J."/>
            <person name="Frisvad J.C."/>
            <person name="Nielsen K.F."/>
            <person name="Lyhne E.K."/>
            <person name="Kogle M.E."/>
            <person name="Kuo A."/>
            <person name="Riley R."/>
            <person name="Clum A."/>
            <person name="Nolan M."/>
            <person name="Lipzen A."/>
            <person name="Salamov A."/>
            <person name="Henrissat B."/>
            <person name="Wiebenga A."/>
            <person name="De vries R.P."/>
            <person name="Grigoriev I.V."/>
            <person name="Mortensen U.H."/>
            <person name="Andersen M.R."/>
            <person name="Baker S.E."/>
        </authorList>
    </citation>
    <scope>NUCLEOTIDE SEQUENCE</scope>
    <source>
        <strain evidence="1">IBT 28561</strain>
    </source>
</reference>
<evidence type="ECO:0000313" key="1">
    <source>
        <dbReference type="EMBL" id="PKY06418.1"/>
    </source>
</evidence>
<sequence length="642" mass="71347">MMAVNPSRYLRWNSPRYIRPLQLLRRASSSSLASSASLRVTQSQLLQFALTGSKPPVKDGRPGLNRDQWFNELFLEEWPFPANSRASLGSVIQGKTEAAENDGMPGDPKGDAELLRHLQSYIEKNVNDRRQCALLQNDQCKPLMRALSLCQEHNSYGEILMFMNAAIDRIERLRAPVSEDLRFLGMYYACLAFSAPALKHHLDNFGRGCSRRLAPKKSVLLVRALDATLQGLGFQRPNFDAGAMLSVVTGESGSAPLPRQTLHGILCWDGLENGSEDIGLYLTLLARLRSDSLLRLIWKQTLEKMTASSFPGFESTYGFVKTFVDTGKPQDAITYLRQISESSNGALPDISKFHGLSGLLADRDVLQDLPELAGPDEYIRMLETQIGDMESRLGIRWRPEKSHHTDISDPSTIFTNQPLLTIDGESSGYESTQRLIAEIYAFGCSKSTADLGTIATLLDEHDGDPIPVCLPCEDGHPLEFCWFPQRSPVEWSSQSLPHSMDISRPWSPLTLGLVRARLSSSGPPLAKERFLYLMQLGYLAARPKRAPPGDSPPWKETGHIIAWDRVSGQFLMVHPDEGRRIAGASQLLKASPPQSSLATIRAIYPMDNGLREHKCMLKSLGQVDNSRIKCQFEADPGLDLMA</sequence>
<dbReference type="GeneID" id="36544289"/>
<gene>
    <name evidence="1" type="ORF">P168DRAFT_288366</name>
</gene>
<dbReference type="VEuPathDB" id="FungiDB:P168DRAFT_288366"/>
<name>A0A2I1D987_ASPC2</name>
<accession>A0A2I1D987</accession>
<protein>
    <submittedName>
        <fullName evidence="1">Uncharacterized protein</fullName>
    </submittedName>
</protein>
<comment type="caution">
    <text evidence="1">The sequence shown here is derived from an EMBL/GenBank/DDBJ whole genome shotgun (WGS) entry which is preliminary data.</text>
</comment>
<keyword evidence="2" id="KW-1185">Reference proteome</keyword>
<organism evidence="1 2">
    <name type="scientific">Aspergillus campestris (strain IBT 28561)</name>
    <dbReference type="NCBI Taxonomy" id="1392248"/>
    <lineage>
        <taxon>Eukaryota</taxon>
        <taxon>Fungi</taxon>
        <taxon>Dikarya</taxon>
        <taxon>Ascomycota</taxon>
        <taxon>Pezizomycotina</taxon>
        <taxon>Eurotiomycetes</taxon>
        <taxon>Eurotiomycetidae</taxon>
        <taxon>Eurotiales</taxon>
        <taxon>Aspergillaceae</taxon>
        <taxon>Aspergillus</taxon>
        <taxon>Aspergillus subgen. Circumdati</taxon>
    </lineage>
</organism>
<dbReference type="RefSeq" id="XP_024695012.1">
    <property type="nucleotide sequence ID" value="XM_024836765.1"/>
</dbReference>
<proteinExistence type="predicted"/>
<evidence type="ECO:0000313" key="2">
    <source>
        <dbReference type="Proteomes" id="UP000234254"/>
    </source>
</evidence>
<dbReference type="EMBL" id="MSFM01000003">
    <property type="protein sequence ID" value="PKY06418.1"/>
    <property type="molecule type" value="Genomic_DNA"/>
</dbReference>
<dbReference type="Proteomes" id="UP000234254">
    <property type="component" value="Unassembled WGS sequence"/>
</dbReference>
<dbReference type="OrthoDB" id="4442598at2759"/>
<dbReference type="AlphaFoldDB" id="A0A2I1D987"/>